<feature type="domain" description="YEATS" evidence="5">
    <location>
        <begin position="544"/>
        <end position="684"/>
    </location>
</feature>
<dbReference type="Gene3D" id="2.60.40.1970">
    <property type="entry name" value="YEATS domain"/>
    <property type="match status" value="1"/>
</dbReference>
<feature type="region of interest" description="Disordered" evidence="4">
    <location>
        <begin position="132"/>
        <end position="160"/>
    </location>
</feature>
<feature type="region of interest" description="Disordered" evidence="4">
    <location>
        <begin position="277"/>
        <end position="517"/>
    </location>
</feature>
<evidence type="ECO:0000313" key="6">
    <source>
        <dbReference type="EMBL" id="KAG9326193.1"/>
    </source>
</evidence>
<name>A0A9P8A8F3_MORAP</name>
<keyword evidence="3" id="KW-0175">Coiled coil</keyword>
<dbReference type="GO" id="GO:0006355">
    <property type="term" value="P:regulation of DNA-templated transcription"/>
    <property type="evidence" value="ECO:0007669"/>
    <property type="project" value="InterPro"/>
</dbReference>
<protein>
    <recommendedName>
        <fullName evidence="5">YEATS domain-containing protein</fullName>
    </recommendedName>
</protein>
<evidence type="ECO:0000256" key="1">
    <source>
        <dbReference type="ARBA" id="ARBA00023242"/>
    </source>
</evidence>
<feature type="compositionally biased region" description="Low complexity" evidence="4">
    <location>
        <begin position="146"/>
        <end position="158"/>
    </location>
</feature>
<feature type="compositionally biased region" description="Low complexity" evidence="4">
    <location>
        <begin position="688"/>
        <end position="699"/>
    </location>
</feature>
<feature type="compositionally biased region" description="Low complexity" evidence="4">
    <location>
        <begin position="393"/>
        <end position="407"/>
    </location>
</feature>
<dbReference type="AlphaFoldDB" id="A0A9P8A8F3"/>
<comment type="subcellular location">
    <subcellularLocation>
        <location evidence="2">Nucleus</location>
    </subcellularLocation>
</comment>
<dbReference type="PROSITE" id="PS51037">
    <property type="entry name" value="YEATS"/>
    <property type="match status" value="1"/>
</dbReference>
<feature type="compositionally biased region" description="Acidic residues" evidence="4">
    <location>
        <begin position="360"/>
        <end position="370"/>
    </location>
</feature>
<feature type="compositionally biased region" description="Low complexity" evidence="4">
    <location>
        <begin position="44"/>
        <end position="60"/>
    </location>
</feature>
<gene>
    <name evidence="6" type="ORF">KVV02_001077</name>
</gene>
<feature type="compositionally biased region" description="Polar residues" evidence="4">
    <location>
        <begin position="455"/>
        <end position="506"/>
    </location>
</feature>
<evidence type="ECO:0000256" key="2">
    <source>
        <dbReference type="PROSITE-ProRule" id="PRU00376"/>
    </source>
</evidence>
<feature type="region of interest" description="Disordered" evidence="4">
    <location>
        <begin position="1080"/>
        <end position="1100"/>
    </location>
</feature>
<feature type="compositionally biased region" description="Low complexity" evidence="4">
    <location>
        <begin position="286"/>
        <end position="320"/>
    </location>
</feature>
<sequence>MSLQARNDSSHNAASTIPDAQVLDVTMETPANTALLALALPTTTTNPSTSTTAGASEATAVANPTATAEEDARTAVTRQKVVDIIDHQFDLEVLLRHAEGAAIAQELAKTERMLEDLRHAILSERQGAPYGNSILSRGAGSQNAPQSQHYSSRQSSRRTTAYYGRDQRQPEALYAVRADGQFVRLGCPRCDRYDFGSIQGLINHMRLSHKLVFKNTEEGVRYCGIVVPSSEVPLDHPCRTKIVFSSLSASDSGQGQLDFPKPTIKTYDEDVDLELDDSRIRGSNGGPSSSQQPSHRKNSAASINSSSNAGSESESDTSGVVSGGDSGGLGAGKRRRRSSLALSIARPQKGKPGSKPNVDSDSDGGYDESGSEATPRPTTAGKGPKRMYGSMSQGPTNTNGAAAAQTTRFPTLDASRSSSNLATSYSAQDSRMSSAASSRATSPAIHPLMSENDISEPSTPLTTVFSTSQSQSNTLISPSSMNKTNDTATSAIGTTTLSVGSGQGSRASERQQIQSLPPQQLQPTIISFGANAIHGGVPAPLDTVGSRFYVKRRMVVGNVSKYLPEDKRDPRLKEFPYKWMIYVDGTPKPEDVTAYISKVEFHLHESYKPNHIVTVSEPPFHLSRYAWGETQIKVRLFFHDARNKPVEVYHRLALDPTHCGRQVHGRERHVDLELDRNTTFIPITPFQSRSSKGSNSASNRRPHNNLILNSAAEVAMADGAEDDERELQDTLSIPSAAQVIQAARQEVSGISTVLADGSPVDTVRAASVIDEKSGVPKQQRMVKETTLSYCKACGSLWRQHQDARLGQVTGTSLLEAPVLLNEETGERIPNCPHHPTFQATKIVSEDEQMLLSLLVGRTKNKFALDMLKGCGIVDQNGRPISSHERMMREMQQQQQQLEAAMDLDIGDSELPITPTSLLPLASSLSMHSAENTTLQQQQQLQQELEQQQNQEQARQVQELTNAFQRMDVYKCRRSEIDWVLSIMDELKLKTLSTLDGGAPAPPPGDSLQHQCSTIDADDPEGVERVPDSMAQRAVVGGLLVQATKAFLGSMLSKAIKIHRAETEAEKGPSAIMMELDELQEPSSLSSTKEEGEKEGGTKVSDKLLAPHHIYQALQSNPEELDFLTSQHEDMEGIGEMMVGI</sequence>
<organism evidence="6 7">
    <name type="scientific">Mortierella alpina</name>
    <name type="common">Oleaginous fungus</name>
    <name type="synonym">Mortierella renispora</name>
    <dbReference type="NCBI Taxonomy" id="64518"/>
    <lineage>
        <taxon>Eukaryota</taxon>
        <taxon>Fungi</taxon>
        <taxon>Fungi incertae sedis</taxon>
        <taxon>Mucoromycota</taxon>
        <taxon>Mortierellomycotina</taxon>
        <taxon>Mortierellomycetes</taxon>
        <taxon>Mortierellales</taxon>
        <taxon>Mortierellaceae</taxon>
        <taxon>Mortierella</taxon>
    </lineage>
</organism>
<proteinExistence type="predicted"/>
<comment type="caution">
    <text evidence="6">The sequence shown here is derived from an EMBL/GenBank/DDBJ whole genome shotgun (WGS) entry which is preliminary data.</text>
</comment>
<feature type="compositionally biased region" description="Polar residues" evidence="4">
    <location>
        <begin position="133"/>
        <end position="145"/>
    </location>
</feature>
<dbReference type="GO" id="GO:0005634">
    <property type="term" value="C:nucleus"/>
    <property type="evidence" value="ECO:0007669"/>
    <property type="project" value="UniProtKB-SubCell"/>
</dbReference>
<feature type="region of interest" description="Disordered" evidence="4">
    <location>
        <begin position="44"/>
        <end position="71"/>
    </location>
</feature>
<feature type="compositionally biased region" description="Gly residues" evidence="4">
    <location>
        <begin position="321"/>
        <end position="331"/>
    </location>
</feature>
<evidence type="ECO:0000313" key="7">
    <source>
        <dbReference type="Proteomes" id="UP000717515"/>
    </source>
</evidence>
<feature type="compositionally biased region" description="Polar residues" evidence="4">
    <location>
        <begin position="414"/>
        <end position="425"/>
    </location>
</feature>
<keyword evidence="1 2" id="KW-0539">Nucleus</keyword>
<dbReference type="Proteomes" id="UP000717515">
    <property type="component" value="Unassembled WGS sequence"/>
</dbReference>
<evidence type="ECO:0000256" key="3">
    <source>
        <dbReference type="SAM" id="Coils"/>
    </source>
</evidence>
<reference evidence="6" key="1">
    <citation type="submission" date="2021-07" db="EMBL/GenBank/DDBJ databases">
        <title>Draft genome of Mortierella alpina, strain LL118, isolated from an aspen leaf litter sample.</title>
        <authorList>
            <person name="Yang S."/>
            <person name="Vinatzer B.A."/>
        </authorList>
    </citation>
    <scope>NUCLEOTIDE SEQUENCE</scope>
    <source>
        <strain evidence="6">LL118</strain>
    </source>
</reference>
<dbReference type="EMBL" id="JAIFTL010000024">
    <property type="protein sequence ID" value="KAG9326193.1"/>
    <property type="molecule type" value="Genomic_DNA"/>
</dbReference>
<dbReference type="CDD" id="cd16907">
    <property type="entry name" value="YEATS_YEATS2_like"/>
    <property type="match status" value="1"/>
</dbReference>
<dbReference type="InterPro" id="IPR038704">
    <property type="entry name" value="YEAST_sf"/>
</dbReference>
<feature type="compositionally biased region" description="Basic and acidic residues" evidence="4">
    <location>
        <begin position="1087"/>
        <end position="1100"/>
    </location>
</feature>
<accession>A0A9P8A8F3</accession>
<evidence type="ECO:0000256" key="4">
    <source>
        <dbReference type="SAM" id="MobiDB-lite"/>
    </source>
</evidence>
<dbReference type="InterPro" id="IPR055129">
    <property type="entry name" value="YEATS_dom"/>
</dbReference>
<dbReference type="InterPro" id="IPR058706">
    <property type="entry name" value="zf-C2H2_AHC1-like"/>
</dbReference>
<dbReference type="InterPro" id="IPR005033">
    <property type="entry name" value="YEATS"/>
</dbReference>
<evidence type="ECO:0000259" key="5">
    <source>
        <dbReference type="PROSITE" id="PS51037"/>
    </source>
</evidence>
<feature type="coiled-coil region" evidence="3">
    <location>
        <begin position="927"/>
        <end position="962"/>
    </location>
</feature>
<dbReference type="Pfam" id="PF03366">
    <property type="entry name" value="YEATS"/>
    <property type="match status" value="1"/>
</dbReference>
<dbReference type="Pfam" id="PF25909">
    <property type="entry name" value="zf-C2H2_AHC1"/>
    <property type="match status" value="1"/>
</dbReference>
<dbReference type="PANTHER" id="PTHR23195">
    <property type="entry name" value="YEATS DOMAIN"/>
    <property type="match status" value="1"/>
</dbReference>
<dbReference type="GO" id="GO:0000785">
    <property type="term" value="C:chromatin"/>
    <property type="evidence" value="ECO:0007669"/>
    <property type="project" value="UniProtKB-ARBA"/>
</dbReference>
<feature type="compositionally biased region" description="Low complexity" evidence="4">
    <location>
        <begin position="426"/>
        <end position="444"/>
    </location>
</feature>
<feature type="region of interest" description="Disordered" evidence="4">
    <location>
        <begin position="684"/>
        <end position="704"/>
    </location>
</feature>